<dbReference type="EMBL" id="CP001661">
    <property type="protein sequence ID" value="ACT16501.1"/>
    <property type="molecule type" value="Genomic_DNA"/>
</dbReference>
<dbReference type="Pfam" id="PF13304">
    <property type="entry name" value="AAA_21"/>
    <property type="match status" value="1"/>
</dbReference>
<dbReference type="KEGG" id="gem:GM21_0421"/>
<organism evidence="2">
    <name type="scientific">Geobacter sp. (strain M21)</name>
    <dbReference type="NCBI Taxonomy" id="443144"/>
    <lineage>
        <taxon>Bacteria</taxon>
        <taxon>Pseudomonadati</taxon>
        <taxon>Thermodesulfobacteriota</taxon>
        <taxon>Desulfuromonadia</taxon>
        <taxon>Geobacterales</taxon>
        <taxon>Geobacteraceae</taxon>
        <taxon>Geobacter</taxon>
    </lineage>
</organism>
<dbReference type="HOGENOM" id="CLU_035814_1_1_7"/>
<gene>
    <name evidence="2" type="ordered locus">GM21_0421</name>
</gene>
<dbReference type="GO" id="GO:0016887">
    <property type="term" value="F:ATP hydrolysis activity"/>
    <property type="evidence" value="ECO:0007669"/>
    <property type="project" value="InterPro"/>
</dbReference>
<proteinExistence type="predicted"/>
<dbReference type="AlphaFoldDB" id="C6DZ00"/>
<dbReference type="GO" id="GO:0005524">
    <property type="term" value="F:ATP binding"/>
    <property type="evidence" value="ECO:0007669"/>
    <property type="project" value="InterPro"/>
</dbReference>
<dbReference type="PANTHER" id="PTHR32182:SF22">
    <property type="entry name" value="ATP-DEPENDENT ENDONUCLEASE, OLD FAMILY-RELATED"/>
    <property type="match status" value="1"/>
</dbReference>
<dbReference type="PIRSF" id="PIRSF029347">
    <property type="entry name" value="RecF"/>
    <property type="match status" value="1"/>
</dbReference>
<dbReference type="InterPro" id="IPR003959">
    <property type="entry name" value="ATPase_AAA_core"/>
</dbReference>
<dbReference type="GO" id="GO:0006302">
    <property type="term" value="P:double-strand break repair"/>
    <property type="evidence" value="ECO:0007669"/>
    <property type="project" value="TreeGrafter"/>
</dbReference>
<dbReference type="GO" id="GO:0000731">
    <property type="term" value="P:DNA synthesis involved in DNA repair"/>
    <property type="evidence" value="ECO:0007669"/>
    <property type="project" value="TreeGrafter"/>
</dbReference>
<dbReference type="Gene3D" id="3.40.50.300">
    <property type="entry name" value="P-loop containing nucleotide triphosphate hydrolases"/>
    <property type="match status" value="1"/>
</dbReference>
<name>C6DZ00_GEOSM</name>
<accession>C6DZ00</accession>
<feature type="domain" description="ATPase AAA-type core" evidence="1">
    <location>
        <begin position="27"/>
        <end position="316"/>
    </location>
</feature>
<dbReference type="eggNOG" id="COG4637">
    <property type="taxonomic scope" value="Bacteria"/>
</dbReference>
<dbReference type="InterPro" id="IPR027417">
    <property type="entry name" value="P-loop_NTPase"/>
</dbReference>
<dbReference type="InterPro" id="IPR014555">
    <property type="entry name" value="RecF-like"/>
</dbReference>
<evidence type="ECO:0000259" key="1">
    <source>
        <dbReference type="Pfam" id="PF13304"/>
    </source>
</evidence>
<protein>
    <recommendedName>
        <fullName evidence="1">ATPase AAA-type core domain-containing protein</fullName>
    </recommendedName>
</protein>
<dbReference type="SUPFAM" id="SSF52540">
    <property type="entry name" value="P-loop containing nucleoside triphosphate hydrolases"/>
    <property type="match status" value="1"/>
</dbReference>
<dbReference type="PANTHER" id="PTHR32182">
    <property type="entry name" value="DNA REPLICATION AND REPAIR PROTEIN RECF"/>
    <property type="match status" value="1"/>
</dbReference>
<evidence type="ECO:0000313" key="2">
    <source>
        <dbReference type="EMBL" id="ACT16501.1"/>
    </source>
</evidence>
<dbReference type="OrthoDB" id="9816506at2"/>
<sequence length="368" mass="41432">MAHSLDRLTIRGFKSIRALEDFKLNDLNIFIGGNGAGKSNLVEFFRLLRTVIDGNLNDYIRSGGGISDFLFNGRKVTSEMYFEARFGVRGYRFSLKPGPSEVALLSNEARYYRPGSTGWWILGDSPDGKSLLVKEAKGDSSDSKYSKPVYDAISSWQIYHFHDTSPTAAMKHYEIVQDNKVLRFDAANIAPYLLRLKREKQDAYREILNSVRLVTPFLEDFLLDVAEFGEKQKVNLSWKQEGLDYPMQPYHLSDGSIRFICLATALLQPNPPSTIIIDEPELGLHPSAISILAELIQDAAKRTQLIVATQSPALIDQFGIEDVVVVNRKDGASTFERLEEKDFTAWLENYSVGELWSKNVISGGPVYE</sequence>
<reference evidence="2" key="1">
    <citation type="submission" date="2009-07" db="EMBL/GenBank/DDBJ databases">
        <title>Complete sequence of Geobacter sp. M21.</title>
        <authorList>
            <consortium name="US DOE Joint Genome Institute"/>
            <person name="Lucas S."/>
            <person name="Copeland A."/>
            <person name="Lapidus A."/>
            <person name="Glavina del Rio T."/>
            <person name="Dalin E."/>
            <person name="Tice H."/>
            <person name="Bruce D."/>
            <person name="Goodwin L."/>
            <person name="Pitluck S."/>
            <person name="Saunders E."/>
            <person name="Brettin T."/>
            <person name="Detter J.C."/>
            <person name="Han C."/>
            <person name="Larimer F."/>
            <person name="Land M."/>
            <person name="Hauser L."/>
            <person name="Kyrpides N."/>
            <person name="Ovchinnikova G."/>
            <person name="Lovley D."/>
        </authorList>
    </citation>
    <scope>NUCLEOTIDE SEQUENCE [LARGE SCALE GENOMIC DNA]</scope>
    <source>
        <strain evidence="2">M21</strain>
    </source>
</reference>